<accession>A0A423K431</accession>
<feature type="transmembrane region" description="Helical" evidence="1">
    <location>
        <begin position="28"/>
        <end position="44"/>
    </location>
</feature>
<dbReference type="Proteomes" id="UP000285349">
    <property type="component" value="Unassembled WGS sequence"/>
</dbReference>
<feature type="transmembrane region" description="Helical" evidence="1">
    <location>
        <begin position="196"/>
        <end position="223"/>
    </location>
</feature>
<reference evidence="2 3" key="1">
    <citation type="submission" date="2016-10" db="EMBL/GenBank/DDBJ databases">
        <title>Comparative genome analysis of multiple Pseudomonas spp. focuses on biocontrol and plant growth promoting traits.</title>
        <authorList>
            <person name="Tao X.-Y."/>
            <person name="Taylor C.G."/>
        </authorList>
    </citation>
    <scope>NUCLEOTIDE SEQUENCE [LARGE SCALE GENOMIC DNA]</scope>
    <source>
        <strain evidence="2 3">37A10</strain>
    </source>
</reference>
<gene>
    <name evidence="2" type="ORF">BK666_13740</name>
</gene>
<dbReference type="RefSeq" id="WP_123510161.1">
    <property type="nucleotide sequence ID" value="NZ_MOBQ01000016.1"/>
</dbReference>
<dbReference type="InterPro" id="IPR049458">
    <property type="entry name" value="EpsG-like"/>
</dbReference>
<proteinExistence type="predicted"/>
<feature type="transmembrane region" description="Helical" evidence="1">
    <location>
        <begin position="119"/>
        <end position="142"/>
    </location>
</feature>
<dbReference type="EMBL" id="MOBQ01000016">
    <property type="protein sequence ID" value="RON46203.1"/>
    <property type="molecule type" value="Genomic_DNA"/>
</dbReference>
<evidence type="ECO:0000313" key="2">
    <source>
        <dbReference type="EMBL" id="RON46203.1"/>
    </source>
</evidence>
<dbReference type="Pfam" id="PF14897">
    <property type="entry name" value="EpsG"/>
    <property type="match status" value="1"/>
</dbReference>
<organism evidence="2 3">
    <name type="scientific">Pseudomonas frederiksbergensis</name>
    <dbReference type="NCBI Taxonomy" id="104087"/>
    <lineage>
        <taxon>Bacteria</taxon>
        <taxon>Pseudomonadati</taxon>
        <taxon>Pseudomonadota</taxon>
        <taxon>Gammaproteobacteria</taxon>
        <taxon>Pseudomonadales</taxon>
        <taxon>Pseudomonadaceae</taxon>
        <taxon>Pseudomonas</taxon>
    </lineage>
</organism>
<keyword evidence="1" id="KW-0812">Transmembrane</keyword>
<dbReference type="OrthoDB" id="7003806at2"/>
<evidence type="ECO:0008006" key="4">
    <source>
        <dbReference type="Google" id="ProtNLM"/>
    </source>
</evidence>
<feature type="transmembrane region" description="Helical" evidence="1">
    <location>
        <begin position="243"/>
        <end position="261"/>
    </location>
</feature>
<comment type="caution">
    <text evidence="2">The sequence shown here is derived from an EMBL/GenBank/DDBJ whole genome shotgun (WGS) entry which is preliminary data.</text>
</comment>
<protein>
    <recommendedName>
        <fullName evidence="4">EpsG family protein</fullName>
    </recommendedName>
</protein>
<keyword evidence="1" id="KW-1133">Transmembrane helix</keyword>
<evidence type="ECO:0000313" key="3">
    <source>
        <dbReference type="Proteomes" id="UP000285349"/>
    </source>
</evidence>
<feature type="transmembrane region" description="Helical" evidence="1">
    <location>
        <begin position="6"/>
        <end position="21"/>
    </location>
</feature>
<name>A0A423K431_9PSED</name>
<feature type="transmembrane region" description="Helical" evidence="1">
    <location>
        <begin position="162"/>
        <end position="184"/>
    </location>
</feature>
<evidence type="ECO:0000256" key="1">
    <source>
        <dbReference type="SAM" id="Phobius"/>
    </source>
</evidence>
<feature type="transmembrane region" description="Helical" evidence="1">
    <location>
        <begin position="273"/>
        <end position="293"/>
    </location>
</feature>
<sequence length="387" mass="44010">MFFYLGIGFLLWAITIPGLFIKTKTGISFFLALFAFWLICAFRFETGFDWMVYEQYYNAIENSGFMEFPQDVVSMEPLFYLLNYLVSRVGNFQFFLFLVGTFNTYCACRFFYRFDSRVSLGLAFVFCWVYFPLEMGTIRQSIAVSIMLLSMESFVFGRSKKAFFGFFIAMGFQYSALMYAPIFFLRGIRYLIQHIWIYIAVCLIFYSVGIGSGQIALGLGAVANIPFVSEKLSVYAGFGFSQRSIAGAGYLVLNCMLLGLAKLYIKEITRRELVLVGALICLIGAQSFLFDFALIWNRIQYLACFAQAVIIYDILRRLQVPGRAVVAASVAVVSFASLLFFVSAGSAMPFTPYQSYINYVLTNEEGDGRLRAQQYYEDFNAANKVSE</sequence>
<dbReference type="AlphaFoldDB" id="A0A423K431"/>
<feature type="transmembrane region" description="Helical" evidence="1">
    <location>
        <begin position="299"/>
        <end position="315"/>
    </location>
</feature>
<keyword evidence="1" id="KW-0472">Membrane</keyword>
<feature type="transmembrane region" description="Helical" evidence="1">
    <location>
        <begin position="324"/>
        <end position="344"/>
    </location>
</feature>